<dbReference type="Proteomes" id="UP000203240">
    <property type="component" value="Segment"/>
</dbReference>
<protein>
    <submittedName>
        <fullName evidence="1">MacoB NPV orf66-like protein</fullName>
    </submittedName>
</protein>
<reference evidence="1 2" key="1">
    <citation type="journal article" date="2015" name="Genome Announc.">
        <title>A Distinct Group II Alphabaculovirus Isolated from a Peridroma Species.</title>
        <authorList>
            <person name="Rohrmann G.F."/>
            <person name="Erlandson M.A."/>
            <person name="Theilmann D.A."/>
        </authorList>
    </citation>
    <scope>NUCLEOTIDE SEQUENCE [LARGE SCALE GENOMIC DNA]</scope>
    <source>
        <strain evidence="1">GR_167</strain>
    </source>
</reference>
<organism evidence="1 2">
    <name type="scientific">Peridroma alphabaculovirus</name>
    <dbReference type="NCBI Taxonomy" id="1346829"/>
    <lineage>
        <taxon>Viruses</taxon>
        <taxon>Viruses incertae sedis</taxon>
        <taxon>Naldaviricetes</taxon>
        <taxon>Lefavirales</taxon>
        <taxon>Baculoviridae</taxon>
        <taxon>Alphabaculovirus</taxon>
    </lineage>
</organism>
<dbReference type="RefSeq" id="YP_009049929.1">
    <property type="nucleotide sequence ID" value="NC_024625.1"/>
</dbReference>
<evidence type="ECO:0000313" key="2">
    <source>
        <dbReference type="Proteomes" id="UP000203240"/>
    </source>
</evidence>
<name>A0A068LKD4_9ABAC</name>
<dbReference type="GeneID" id="20004012"/>
<accession>A0A068LKD4</accession>
<dbReference type="OrthoDB" id="21689at10239"/>
<dbReference type="EMBL" id="KM009991">
    <property type="protein sequence ID" value="AIE47829.1"/>
    <property type="molecule type" value="Genomic_DNA"/>
</dbReference>
<sequence>MINANVESREEDQCQLVELSRLYCCYNVRCALIDGVSYCLKCASLHPADAVVAADIKVGHSTLNEIAAEELNHAWTNCARCGGAVVVITDVGACDDCTTALSALYHYVVADGTVELLP</sequence>
<proteinExistence type="predicted"/>
<evidence type="ECO:0000313" key="1">
    <source>
        <dbReference type="EMBL" id="AIE47829.1"/>
    </source>
</evidence>
<gene>
    <name evidence="1" type="ORF">pesp103</name>
</gene>
<keyword evidence="2" id="KW-1185">Reference proteome</keyword>